<name>Q6Z3Q2_ORYSJ</name>
<protein>
    <submittedName>
        <fullName evidence="2">Uncharacterized protein</fullName>
    </submittedName>
</protein>
<gene>
    <name evidence="2" type="primary">OSJNBa0084P08.17</name>
</gene>
<accession>Q6Z3Q2</accession>
<feature type="region of interest" description="Disordered" evidence="1">
    <location>
        <begin position="18"/>
        <end position="39"/>
    </location>
</feature>
<proteinExistence type="predicted"/>
<evidence type="ECO:0000313" key="2">
    <source>
        <dbReference type="EMBL" id="BAC84116.1"/>
    </source>
</evidence>
<evidence type="ECO:0000256" key="1">
    <source>
        <dbReference type="SAM" id="MobiDB-lite"/>
    </source>
</evidence>
<dbReference type="Proteomes" id="UP000000763">
    <property type="component" value="Chromosome 7"/>
</dbReference>
<organism evidence="2 3">
    <name type="scientific">Oryza sativa subsp. japonica</name>
    <name type="common">Rice</name>
    <dbReference type="NCBI Taxonomy" id="39947"/>
    <lineage>
        <taxon>Eukaryota</taxon>
        <taxon>Viridiplantae</taxon>
        <taxon>Streptophyta</taxon>
        <taxon>Embryophyta</taxon>
        <taxon>Tracheophyta</taxon>
        <taxon>Spermatophyta</taxon>
        <taxon>Magnoliopsida</taxon>
        <taxon>Liliopsida</taxon>
        <taxon>Poales</taxon>
        <taxon>Poaceae</taxon>
        <taxon>BOP clade</taxon>
        <taxon>Oryzoideae</taxon>
        <taxon>Oryzeae</taxon>
        <taxon>Oryzinae</taxon>
        <taxon>Oryza</taxon>
        <taxon>Oryza sativa</taxon>
    </lineage>
</organism>
<reference evidence="3" key="1">
    <citation type="journal article" date="2005" name="Nature">
        <title>The map-based sequence of the rice genome.</title>
        <authorList>
            <consortium name="International rice genome sequencing project (IRGSP)"/>
            <person name="Matsumoto T."/>
            <person name="Wu J."/>
            <person name="Kanamori H."/>
            <person name="Katayose Y."/>
            <person name="Fujisawa M."/>
            <person name="Namiki N."/>
            <person name="Mizuno H."/>
            <person name="Yamamoto K."/>
            <person name="Antonio B.A."/>
            <person name="Baba T."/>
            <person name="Sakata K."/>
            <person name="Nagamura Y."/>
            <person name="Aoki H."/>
            <person name="Arikawa K."/>
            <person name="Arita K."/>
            <person name="Bito T."/>
            <person name="Chiden Y."/>
            <person name="Fujitsuka N."/>
            <person name="Fukunaka R."/>
            <person name="Hamada M."/>
            <person name="Harada C."/>
            <person name="Hayashi A."/>
            <person name="Hijishita S."/>
            <person name="Honda M."/>
            <person name="Hosokawa S."/>
            <person name="Ichikawa Y."/>
            <person name="Idonuma A."/>
            <person name="Iijima M."/>
            <person name="Ikeda M."/>
            <person name="Ikeno M."/>
            <person name="Ito K."/>
            <person name="Ito S."/>
            <person name="Ito T."/>
            <person name="Ito Y."/>
            <person name="Ito Y."/>
            <person name="Iwabuchi A."/>
            <person name="Kamiya K."/>
            <person name="Karasawa W."/>
            <person name="Kurita K."/>
            <person name="Katagiri S."/>
            <person name="Kikuta A."/>
            <person name="Kobayashi H."/>
            <person name="Kobayashi N."/>
            <person name="Machita K."/>
            <person name="Maehara T."/>
            <person name="Masukawa M."/>
            <person name="Mizubayashi T."/>
            <person name="Mukai Y."/>
            <person name="Nagasaki H."/>
            <person name="Nagata Y."/>
            <person name="Naito S."/>
            <person name="Nakashima M."/>
            <person name="Nakama Y."/>
            <person name="Nakamichi Y."/>
            <person name="Nakamura M."/>
            <person name="Meguro A."/>
            <person name="Negishi M."/>
            <person name="Ohta I."/>
            <person name="Ohta T."/>
            <person name="Okamoto M."/>
            <person name="Ono N."/>
            <person name="Saji S."/>
            <person name="Sakaguchi M."/>
            <person name="Sakai K."/>
            <person name="Shibata M."/>
            <person name="Shimokawa T."/>
            <person name="Song J."/>
            <person name="Takazaki Y."/>
            <person name="Terasawa K."/>
            <person name="Tsugane M."/>
            <person name="Tsuji K."/>
            <person name="Ueda S."/>
            <person name="Waki K."/>
            <person name="Yamagata H."/>
            <person name="Yamamoto M."/>
            <person name="Yamamoto S."/>
            <person name="Yamane H."/>
            <person name="Yoshiki S."/>
            <person name="Yoshihara R."/>
            <person name="Yukawa K."/>
            <person name="Zhong H."/>
            <person name="Yano M."/>
            <person name="Yuan Q."/>
            <person name="Ouyang S."/>
            <person name="Liu J."/>
            <person name="Jones K.M."/>
            <person name="Gansberger K."/>
            <person name="Moffat K."/>
            <person name="Hill J."/>
            <person name="Bera J."/>
            <person name="Fadrosh D."/>
            <person name="Jin S."/>
            <person name="Johri S."/>
            <person name="Kim M."/>
            <person name="Overton L."/>
            <person name="Reardon M."/>
            <person name="Tsitrin T."/>
            <person name="Vuong H."/>
            <person name="Weaver B."/>
            <person name="Ciecko A."/>
            <person name="Tallon L."/>
            <person name="Jackson J."/>
            <person name="Pai G."/>
            <person name="Aken S.V."/>
            <person name="Utterback T."/>
            <person name="Reidmuller S."/>
            <person name="Feldblyum T."/>
            <person name="Hsiao J."/>
            <person name="Zismann V."/>
            <person name="Iobst S."/>
            <person name="de Vazeille A.R."/>
            <person name="Buell C.R."/>
            <person name="Ying K."/>
            <person name="Li Y."/>
            <person name="Lu T."/>
            <person name="Huang Y."/>
            <person name="Zhao Q."/>
            <person name="Feng Q."/>
            <person name="Zhang L."/>
            <person name="Zhu J."/>
            <person name="Weng Q."/>
            <person name="Mu J."/>
            <person name="Lu Y."/>
            <person name="Fan D."/>
            <person name="Liu Y."/>
            <person name="Guan J."/>
            <person name="Zhang Y."/>
            <person name="Yu S."/>
            <person name="Liu X."/>
            <person name="Zhang Y."/>
            <person name="Hong G."/>
            <person name="Han B."/>
            <person name="Choisne N."/>
            <person name="Demange N."/>
            <person name="Orjeda G."/>
            <person name="Samain S."/>
            <person name="Cattolico L."/>
            <person name="Pelletier E."/>
            <person name="Couloux A."/>
            <person name="Segurens B."/>
            <person name="Wincker P."/>
            <person name="D'Hont A."/>
            <person name="Scarpelli C."/>
            <person name="Weissenbach J."/>
            <person name="Salanoubat M."/>
            <person name="Quetier F."/>
            <person name="Yu Y."/>
            <person name="Kim H.R."/>
            <person name="Rambo T."/>
            <person name="Currie J."/>
            <person name="Collura K."/>
            <person name="Luo M."/>
            <person name="Yang T."/>
            <person name="Ammiraju J.S.S."/>
            <person name="Engler F."/>
            <person name="Soderlund C."/>
            <person name="Wing R.A."/>
            <person name="Palmer L.E."/>
            <person name="de la Bastide M."/>
            <person name="Spiegel L."/>
            <person name="Nascimento L."/>
            <person name="Zutavern T."/>
            <person name="O'Shaughnessy A."/>
            <person name="Dike S."/>
            <person name="Dedhia N."/>
            <person name="Preston R."/>
            <person name="Balija V."/>
            <person name="McCombie W.R."/>
            <person name="Chow T."/>
            <person name="Chen H."/>
            <person name="Chung M."/>
            <person name="Chen C."/>
            <person name="Shaw J."/>
            <person name="Wu H."/>
            <person name="Hsiao K."/>
            <person name="Chao Y."/>
            <person name="Chu M."/>
            <person name="Cheng C."/>
            <person name="Hour A."/>
            <person name="Lee P."/>
            <person name="Lin S."/>
            <person name="Lin Y."/>
            <person name="Liou J."/>
            <person name="Liu S."/>
            <person name="Hsing Y."/>
            <person name="Raghuvanshi S."/>
            <person name="Mohanty A."/>
            <person name="Bharti A.K."/>
            <person name="Gaur A."/>
            <person name="Gupta V."/>
            <person name="Kumar D."/>
            <person name="Ravi V."/>
            <person name="Vij S."/>
            <person name="Kapur A."/>
            <person name="Khurana P."/>
            <person name="Khurana P."/>
            <person name="Khurana J.P."/>
            <person name="Tyagi A.K."/>
            <person name="Gaikwad K."/>
            <person name="Singh A."/>
            <person name="Dalal V."/>
            <person name="Srivastava S."/>
            <person name="Dixit A."/>
            <person name="Pal A.K."/>
            <person name="Ghazi I.A."/>
            <person name="Yadav M."/>
            <person name="Pandit A."/>
            <person name="Bhargava A."/>
            <person name="Sureshbabu K."/>
            <person name="Batra K."/>
            <person name="Sharma T.R."/>
            <person name="Mohapatra T."/>
            <person name="Singh N.K."/>
            <person name="Messing J."/>
            <person name="Nelson A.B."/>
            <person name="Fuks G."/>
            <person name="Kavchok S."/>
            <person name="Keizer G."/>
            <person name="Linton E."/>
            <person name="Llaca V."/>
            <person name="Song R."/>
            <person name="Tanyolac B."/>
            <person name="Young S."/>
            <person name="Ho-Il K."/>
            <person name="Hahn J.H."/>
            <person name="Sangsakoo G."/>
            <person name="Vanavichit A."/>
            <person name="de Mattos Luiz.A.T."/>
            <person name="Zimmer P.D."/>
            <person name="Malone G."/>
            <person name="Dellagostin O."/>
            <person name="de Oliveira A.C."/>
            <person name="Bevan M."/>
            <person name="Bancroft I."/>
            <person name="Minx P."/>
            <person name="Cordum H."/>
            <person name="Wilson R."/>
            <person name="Cheng Z."/>
            <person name="Jin W."/>
            <person name="Jiang J."/>
            <person name="Leong S.A."/>
            <person name="Iwama H."/>
            <person name="Gojobori T."/>
            <person name="Itoh T."/>
            <person name="Niimura Y."/>
            <person name="Fujii Y."/>
            <person name="Habara T."/>
            <person name="Sakai H."/>
            <person name="Sato Y."/>
            <person name="Wilson G."/>
            <person name="Kumar K."/>
            <person name="McCouch S."/>
            <person name="Juretic N."/>
            <person name="Hoen D."/>
            <person name="Wright S."/>
            <person name="Bruskiewich R."/>
            <person name="Bureau T."/>
            <person name="Miyao A."/>
            <person name="Hirochika H."/>
            <person name="Nishikawa T."/>
            <person name="Kadowaki K."/>
            <person name="Sugiura M."/>
            <person name="Burr B."/>
            <person name="Sasaki T."/>
        </authorList>
    </citation>
    <scope>NUCLEOTIDE SEQUENCE [LARGE SCALE GENOMIC DNA]</scope>
    <source>
        <strain evidence="3">cv. Nipponbare</strain>
    </source>
</reference>
<dbReference type="AlphaFoldDB" id="Q6Z3Q2"/>
<reference evidence="3" key="2">
    <citation type="journal article" date="2008" name="Nucleic Acids Res.">
        <title>The rice annotation project database (RAP-DB): 2008 update.</title>
        <authorList>
            <consortium name="The rice annotation project (RAP)"/>
        </authorList>
    </citation>
    <scope>GENOME REANNOTATION</scope>
    <source>
        <strain evidence="3">cv. Nipponbare</strain>
    </source>
</reference>
<feature type="compositionally biased region" description="Basic and acidic residues" evidence="1">
    <location>
        <begin position="24"/>
        <end position="38"/>
    </location>
</feature>
<dbReference type="EMBL" id="AP005248">
    <property type="protein sequence ID" value="BAC84116.1"/>
    <property type="molecule type" value="Genomic_DNA"/>
</dbReference>
<sequence>MERRLALAVDWSGVRATAGGSERTWGDGEKEEFERRMSSPDWPAMAVRRAAATRGLGGSTASCGEKLRTAAAAAGMAMAASATGASS</sequence>
<evidence type="ECO:0000313" key="3">
    <source>
        <dbReference type="Proteomes" id="UP000000763"/>
    </source>
</evidence>